<keyword evidence="5" id="KW-0862">Zinc</keyword>
<accession>A0A0M9WDF7</accession>
<dbReference type="STRING" id="229535.A0A0M9WDF7"/>
<dbReference type="GO" id="GO:0000981">
    <property type="term" value="F:DNA-binding transcription factor activity, RNA polymerase II-specific"/>
    <property type="evidence" value="ECO:0007669"/>
    <property type="project" value="InterPro"/>
</dbReference>
<evidence type="ECO:0000256" key="8">
    <source>
        <dbReference type="SAM" id="MobiDB-lite"/>
    </source>
</evidence>
<protein>
    <recommendedName>
        <fullName evidence="9">C2H2-type domain-containing protein</fullName>
    </recommendedName>
</protein>
<dbReference type="Proteomes" id="UP000037696">
    <property type="component" value="Unassembled WGS sequence"/>
</dbReference>
<dbReference type="Gene3D" id="3.30.160.60">
    <property type="entry name" value="Classic Zinc Finger"/>
    <property type="match status" value="2"/>
</dbReference>
<keyword evidence="2" id="KW-0479">Metal-binding</keyword>
<evidence type="ECO:0000256" key="1">
    <source>
        <dbReference type="ARBA" id="ARBA00004123"/>
    </source>
</evidence>
<keyword evidence="6" id="KW-0539">Nucleus</keyword>
<evidence type="ECO:0000259" key="9">
    <source>
        <dbReference type="PROSITE" id="PS50157"/>
    </source>
</evidence>
<keyword evidence="4 7" id="KW-0863">Zinc-finger</keyword>
<evidence type="ECO:0000313" key="10">
    <source>
        <dbReference type="EMBL" id="KOS40592.1"/>
    </source>
</evidence>
<feature type="domain" description="C2H2-type" evidence="9">
    <location>
        <begin position="106"/>
        <end position="135"/>
    </location>
</feature>
<proteinExistence type="predicted"/>
<dbReference type="SUPFAM" id="SSF57667">
    <property type="entry name" value="beta-beta-alpha zinc fingers"/>
    <property type="match status" value="1"/>
</dbReference>
<reference evidence="10 11" key="1">
    <citation type="submission" date="2015-08" db="EMBL/GenBank/DDBJ databases">
        <title>Genome sequencing of Penicillium nordicum.</title>
        <authorList>
            <person name="Nguyen H.D."/>
            <person name="Seifert K.A."/>
        </authorList>
    </citation>
    <scope>NUCLEOTIDE SEQUENCE [LARGE SCALE GENOMIC DNA]</scope>
    <source>
        <strain evidence="10 11">DAOMC 185683</strain>
    </source>
</reference>
<gene>
    <name evidence="10" type="ORF">ACN38_g8561</name>
</gene>
<evidence type="ECO:0000256" key="3">
    <source>
        <dbReference type="ARBA" id="ARBA00022737"/>
    </source>
</evidence>
<dbReference type="GO" id="GO:0000978">
    <property type="term" value="F:RNA polymerase II cis-regulatory region sequence-specific DNA binding"/>
    <property type="evidence" value="ECO:0007669"/>
    <property type="project" value="InterPro"/>
</dbReference>
<comment type="subcellular location">
    <subcellularLocation>
        <location evidence="1">Nucleus</location>
    </subcellularLocation>
</comment>
<dbReference type="PANTHER" id="PTHR40626">
    <property type="entry name" value="MIP31509P"/>
    <property type="match status" value="1"/>
</dbReference>
<dbReference type="GO" id="GO:0000785">
    <property type="term" value="C:chromatin"/>
    <property type="evidence" value="ECO:0007669"/>
    <property type="project" value="TreeGrafter"/>
</dbReference>
<dbReference type="InterPro" id="IPR036236">
    <property type="entry name" value="Znf_C2H2_sf"/>
</dbReference>
<dbReference type="AlphaFoldDB" id="A0A0M9WDF7"/>
<dbReference type="PROSITE" id="PS00028">
    <property type="entry name" value="ZINC_FINGER_C2H2_1"/>
    <property type="match status" value="2"/>
</dbReference>
<dbReference type="PANTHER" id="PTHR40626:SF30">
    <property type="entry name" value="FINGER DOMAIN PROTEIN, PUTATIVE (AFU_ORTHOLOGUE AFUA_4G13600)-RELATED"/>
    <property type="match status" value="1"/>
</dbReference>
<keyword evidence="11" id="KW-1185">Reference proteome</keyword>
<feature type="compositionally biased region" description="Polar residues" evidence="8">
    <location>
        <begin position="38"/>
        <end position="59"/>
    </location>
</feature>
<organism evidence="10 11">
    <name type="scientific">Penicillium nordicum</name>
    <dbReference type="NCBI Taxonomy" id="229535"/>
    <lineage>
        <taxon>Eukaryota</taxon>
        <taxon>Fungi</taxon>
        <taxon>Dikarya</taxon>
        <taxon>Ascomycota</taxon>
        <taxon>Pezizomycotina</taxon>
        <taxon>Eurotiomycetes</taxon>
        <taxon>Eurotiomycetidae</taxon>
        <taxon>Eurotiales</taxon>
        <taxon>Aspergillaceae</taxon>
        <taxon>Penicillium</taxon>
    </lineage>
</organism>
<evidence type="ECO:0000256" key="7">
    <source>
        <dbReference type="PROSITE-ProRule" id="PRU00042"/>
    </source>
</evidence>
<feature type="region of interest" description="Disordered" evidence="8">
    <location>
        <begin position="1"/>
        <end position="59"/>
    </location>
</feature>
<dbReference type="InterPro" id="IPR051059">
    <property type="entry name" value="VerF-like"/>
</dbReference>
<sequence length="342" mass="37522">MTRGSTGRLSPNHIVSVLNSPSVSSSSSPEPQPASKSNMGRKTSMRTTSPADGTMPVTYTPTTRRISKAKKGKRVHACQYPSCGKVFTRAEHRRRHELNHSPEASYRCTRQGCKKAFHRADLLARHMERHELESQSEQSWASETQHPIATESAVPRCMSMDHGMPLTATSHSHSMSIGSLVAPGIHPDLANNDCSLMWSGIDLPLQPRPAFHSQLPESVDDSPFYSSPADTCPSPLSDATFSLPSHSSSSISSASVSVMDQYPKNILKGDVTSSPLQIHTPLRWDTDAGIPPSHLVPMSMGEHMIQPPVQCHYPSPPWSSAECLPYEDQVHSMHQFPVTWGM</sequence>
<dbReference type="InterPro" id="IPR013087">
    <property type="entry name" value="Znf_C2H2_type"/>
</dbReference>
<dbReference type="GO" id="GO:0008270">
    <property type="term" value="F:zinc ion binding"/>
    <property type="evidence" value="ECO:0007669"/>
    <property type="project" value="UniProtKB-KW"/>
</dbReference>
<evidence type="ECO:0000256" key="5">
    <source>
        <dbReference type="ARBA" id="ARBA00022833"/>
    </source>
</evidence>
<dbReference type="EMBL" id="LHQQ01000158">
    <property type="protein sequence ID" value="KOS40592.1"/>
    <property type="molecule type" value="Genomic_DNA"/>
</dbReference>
<dbReference type="SMART" id="SM00355">
    <property type="entry name" value="ZnF_C2H2"/>
    <property type="match status" value="2"/>
</dbReference>
<evidence type="ECO:0000256" key="4">
    <source>
        <dbReference type="ARBA" id="ARBA00022771"/>
    </source>
</evidence>
<dbReference type="PROSITE" id="PS50157">
    <property type="entry name" value="ZINC_FINGER_C2H2_2"/>
    <property type="match status" value="2"/>
</dbReference>
<name>A0A0M9WDF7_9EURO</name>
<dbReference type="OrthoDB" id="6077919at2759"/>
<feature type="compositionally biased region" description="Low complexity" evidence="8">
    <location>
        <begin position="15"/>
        <end position="37"/>
    </location>
</feature>
<comment type="caution">
    <text evidence="10">The sequence shown here is derived from an EMBL/GenBank/DDBJ whole genome shotgun (WGS) entry which is preliminary data.</text>
</comment>
<dbReference type="Pfam" id="PF00096">
    <property type="entry name" value="zf-C2H2"/>
    <property type="match status" value="1"/>
</dbReference>
<evidence type="ECO:0000313" key="11">
    <source>
        <dbReference type="Proteomes" id="UP000037696"/>
    </source>
</evidence>
<feature type="domain" description="C2H2-type" evidence="9">
    <location>
        <begin position="76"/>
        <end position="105"/>
    </location>
</feature>
<evidence type="ECO:0000256" key="2">
    <source>
        <dbReference type="ARBA" id="ARBA00022723"/>
    </source>
</evidence>
<evidence type="ECO:0000256" key="6">
    <source>
        <dbReference type="ARBA" id="ARBA00023242"/>
    </source>
</evidence>
<keyword evidence="3" id="KW-0677">Repeat</keyword>
<dbReference type="GO" id="GO:0005634">
    <property type="term" value="C:nucleus"/>
    <property type="evidence" value="ECO:0007669"/>
    <property type="project" value="UniProtKB-SubCell"/>
</dbReference>